<reference evidence="2 3" key="1">
    <citation type="submission" date="2020-01" db="EMBL/GenBank/DDBJ databases">
        <title>Draft genome sequence of Cand. Neptunochlamydia vexilliferae K9.</title>
        <authorList>
            <person name="Schulz F."/>
            <person name="Koestlbacher S."/>
            <person name="Wascher F."/>
            <person name="Pizzetti I."/>
            <person name="Horn M."/>
        </authorList>
    </citation>
    <scope>NUCLEOTIDE SEQUENCE [LARGE SCALE GENOMIC DNA]</scope>
    <source>
        <strain evidence="2 3">K9</strain>
    </source>
</reference>
<evidence type="ECO:0000259" key="1">
    <source>
        <dbReference type="Pfam" id="PF09820"/>
    </source>
</evidence>
<organism evidence="2 3">
    <name type="scientific">Candidatus Neptunichlamydia vexilliferae</name>
    <dbReference type="NCBI Taxonomy" id="1651774"/>
    <lineage>
        <taxon>Bacteria</taxon>
        <taxon>Pseudomonadati</taxon>
        <taxon>Chlamydiota</taxon>
        <taxon>Chlamydiia</taxon>
        <taxon>Parachlamydiales</taxon>
        <taxon>Simkaniaceae</taxon>
        <taxon>Candidatus Neptunichlamydia</taxon>
    </lineage>
</organism>
<dbReference type="SUPFAM" id="SSF52540">
    <property type="entry name" value="P-loop containing nucleoside triphosphate hydrolases"/>
    <property type="match status" value="1"/>
</dbReference>
<evidence type="ECO:0000313" key="2">
    <source>
        <dbReference type="EMBL" id="MBF5059298.1"/>
    </source>
</evidence>
<dbReference type="Pfam" id="PF09820">
    <property type="entry name" value="AAA-ATPase_like"/>
    <property type="match status" value="1"/>
</dbReference>
<name>A0ABS0AYU8_9BACT</name>
<protein>
    <recommendedName>
        <fullName evidence="1">AAA-ATPase-like domain-containing protein</fullName>
    </recommendedName>
</protein>
<dbReference type="InterPro" id="IPR012547">
    <property type="entry name" value="PDDEXK_9"/>
</dbReference>
<dbReference type="PANTHER" id="PTHR34825:SF1">
    <property type="entry name" value="AAA-ATPASE-LIKE DOMAIN-CONTAINING PROTEIN"/>
    <property type="match status" value="1"/>
</dbReference>
<gene>
    <name evidence="2" type="ORF">NEPTK9_000808</name>
</gene>
<comment type="caution">
    <text evidence="2">The sequence shown here is derived from an EMBL/GenBank/DDBJ whole genome shotgun (WGS) entry which is preliminary data.</text>
</comment>
<dbReference type="InterPro" id="IPR027417">
    <property type="entry name" value="P-loop_NTPase"/>
</dbReference>
<dbReference type="InterPro" id="IPR018631">
    <property type="entry name" value="AAA-ATPase-like_dom"/>
</dbReference>
<accession>A0ABS0AYU8</accession>
<dbReference type="PANTHER" id="PTHR34825">
    <property type="entry name" value="CONSERVED PROTEIN, WITH A WEAK D-GALACTARATE DEHYDRATASE/ALTRONATE HYDROLASE DOMAIN"/>
    <property type="match status" value="1"/>
</dbReference>
<feature type="domain" description="AAA-ATPase-like" evidence="1">
    <location>
        <begin position="25"/>
        <end position="221"/>
    </location>
</feature>
<sequence>MNHAKILELQTSRTSLKIKKMKKLPIGVQSICEILEENQVYIDKTPFAKELIETGKHYFISRPRRFGKSLFLNTLEEILGGNKELFKGCKIYESDYNWQKHPVVYLDFSKIANHSPCELRTALQVRLDIIAKEHDISIVKADIQVALDTLVVGLSNKYGNKVVVLIDEYDKPIIDHLEDPDVARKNRDLLRDFFGTIKSLDKYLKFTLITGISKFSRVSLFSSLNNLNDITMDPNYAGIMGYTEEELRINFRDHIQKIAQGRSQRENLVSEEEVIDEVKNWYNGYRFSEEKLCVYNPFSTLKFMQRKKPKTYWYSTGTPSFLVDQLKNHPKSMISIDGTTAREDELMDISSLEHIDLKALMYQVGYFTIKDYNPISDRYHLGLPNEEVRTAFMNSLVKHFTNNVDVQSSERFVKALEKHHVDILFNHIKIGFSSFAYQVFAGAKEHTYQAMLLSMLHGMGFDPLSERATNTGRIDVVLEMPKTTYILELKLNGSIDAALQQIHQKEYFNPYIRKGKEIAIIGANFSSETRNISGWKGELLSESGEKLKDLSPKEL</sequence>
<keyword evidence="3" id="KW-1185">Reference proteome</keyword>
<dbReference type="Proteomes" id="UP001194714">
    <property type="component" value="Unassembled WGS sequence"/>
</dbReference>
<evidence type="ECO:0000313" key="3">
    <source>
        <dbReference type="Proteomes" id="UP001194714"/>
    </source>
</evidence>
<dbReference type="Gene3D" id="3.40.50.300">
    <property type="entry name" value="P-loop containing nucleotide triphosphate hydrolases"/>
    <property type="match status" value="1"/>
</dbReference>
<dbReference type="Pfam" id="PF08011">
    <property type="entry name" value="PDDEXK_9"/>
    <property type="match status" value="1"/>
</dbReference>
<proteinExistence type="predicted"/>
<dbReference type="EMBL" id="JAAEJV010000016">
    <property type="protein sequence ID" value="MBF5059298.1"/>
    <property type="molecule type" value="Genomic_DNA"/>
</dbReference>